<dbReference type="AlphaFoldDB" id="A0A5B7JSQ0"/>
<name>A0A5B7JSQ0_PORTR</name>
<proteinExistence type="predicted"/>
<evidence type="ECO:0000313" key="2">
    <source>
        <dbReference type="Proteomes" id="UP000324222"/>
    </source>
</evidence>
<protein>
    <submittedName>
        <fullName evidence="1">Uncharacterized protein</fullName>
    </submittedName>
</protein>
<accession>A0A5B7JSQ0</accession>
<reference evidence="1 2" key="1">
    <citation type="submission" date="2019-05" db="EMBL/GenBank/DDBJ databases">
        <title>Another draft genome of Portunus trituberculatus and its Hox gene families provides insights of decapod evolution.</title>
        <authorList>
            <person name="Jeong J.-H."/>
            <person name="Song I."/>
            <person name="Kim S."/>
            <person name="Choi T."/>
            <person name="Kim D."/>
            <person name="Ryu S."/>
            <person name="Kim W."/>
        </authorList>
    </citation>
    <scope>NUCLEOTIDE SEQUENCE [LARGE SCALE GENOMIC DNA]</scope>
    <source>
        <tissue evidence="1">Muscle</tissue>
    </source>
</reference>
<dbReference type="EMBL" id="VSRR010117204">
    <property type="protein sequence ID" value="MPC99162.1"/>
    <property type="molecule type" value="Genomic_DNA"/>
</dbReference>
<comment type="caution">
    <text evidence="1">The sequence shown here is derived from an EMBL/GenBank/DDBJ whole genome shotgun (WGS) entry which is preliminary data.</text>
</comment>
<dbReference type="Proteomes" id="UP000324222">
    <property type="component" value="Unassembled WGS sequence"/>
</dbReference>
<keyword evidence="2" id="KW-1185">Reference proteome</keyword>
<sequence length="84" mass="9366">MNNIRVTITQQPTLARPAQASLFEINQLVGRTGVPNSGECRKPGSVHASHHRLCVQGFIIQATTWDLGCGLGRREREREQGREE</sequence>
<evidence type="ECO:0000313" key="1">
    <source>
        <dbReference type="EMBL" id="MPC99162.1"/>
    </source>
</evidence>
<gene>
    <name evidence="1" type="ORF">E2C01_094559</name>
</gene>
<organism evidence="1 2">
    <name type="scientific">Portunus trituberculatus</name>
    <name type="common">Swimming crab</name>
    <name type="synonym">Neptunus trituberculatus</name>
    <dbReference type="NCBI Taxonomy" id="210409"/>
    <lineage>
        <taxon>Eukaryota</taxon>
        <taxon>Metazoa</taxon>
        <taxon>Ecdysozoa</taxon>
        <taxon>Arthropoda</taxon>
        <taxon>Crustacea</taxon>
        <taxon>Multicrustacea</taxon>
        <taxon>Malacostraca</taxon>
        <taxon>Eumalacostraca</taxon>
        <taxon>Eucarida</taxon>
        <taxon>Decapoda</taxon>
        <taxon>Pleocyemata</taxon>
        <taxon>Brachyura</taxon>
        <taxon>Eubrachyura</taxon>
        <taxon>Portunoidea</taxon>
        <taxon>Portunidae</taxon>
        <taxon>Portuninae</taxon>
        <taxon>Portunus</taxon>
    </lineage>
</organism>